<reference evidence="1" key="1">
    <citation type="submission" date="2020-03" db="EMBL/GenBank/DDBJ databases">
        <title>The deep terrestrial virosphere.</title>
        <authorList>
            <person name="Holmfeldt K."/>
            <person name="Nilsson E."/>
            <person name="Simone D."/>
            <person name="Lopez-Fernandez M."/>
            <person name="Wu X."/>
            <person name="de Brujin I."/>
            <person name="Lundin D."/>
            <person name="Andersson A."/>
            <person name="Bertilsson S."/>
            <person name="Dopson M."/>
        </authorList>
    </citation>
    <scope>NUCLEOTIDE SEQUENCE</scope>
    <source>
        <strain evidence="1">MM171A01625</strain>
    </source>
</reference>
<evidence type="ECO:0000313" key="1">
    <source>
        <dbReference type="EMBL" id="QJA98708.1"/>
    </source>
</evidence>
<gene>
    <name evidence="1" type="ORF">MM171A01625_0006</name>
</gene>
<name>A0A6M3M1I0_9ZZZZ</name>
<protein>
    <submittedName>
        <fullName evidence="1">Uncharacterized protein</fullName>
    </submittedName>
</protein>
<sequence>MATDTVDIKARNLMDGVELKYRIRGLTEWNFRVWIGMQLIRLAAWIMWMDVEWQGIE</sequence>
<accession>A0A6M3M1I0</accession>
<organism evidence="1">
    <name type="scientific">viral metagenome</name>
    <dbReference type="NCBI Taxonomy" id="1070528"/>
    <lineage>
        <taxon>unclassified sequences</taxon>
        <taxon>metagenomes</taxon>
        <taxon>organismal metagenomes</taxon>
    </lineage>
</organism>
<proteinExistence type="predicted"/>
<dbReference type="EMBL" id="MT143602">
    <property type="protein sequence ID" value="QJA98708.1"/>
    <property type="molecule type" value="Genomic_DNA"/>
</dbReference>
<dbReference type="AlphaFoldDB" id="A0A6M3M1I0"/>